<dbReference type="PANTHER" id="PTHR13500:SF0">
    <property type="entry name" value="NUCLEOLAR PRE-RIBOSOMAL-ASSOCIATED PROTEIN 1"/>
    <property type="match status" value="1"/>
</dbReference>
<dbReference type="GO" id="GO:0000466">
    <property type="term" value="P:maturation of 5.8S rRNA from tricistronic rRNA transcript (SSU-rRNA, 5.8S rRNA, LSU-rRNA)"/>
    <property type="evidence" value="ECO:0007669"/>
    <property type="project" value="TreeGrafter"/>
</dbReference>
<dbReference type="GO" id="GO:0005730">
    <property type="term" value="C:nucleolus"/>
    <property type="evidence" value="ECO:0007669"/>
    <property type="project" value="TreeGrafter"/>
</dbReference>
<dbReference type="InterPro" id="IPR016024">
    <property type="entry name" value="ARM-type_fold"/>
</dbReference>
<feature type="domain" description="URB1 central HEAT repeat" evidence="2">
    <location>
        <begin position="463"/>
        <end position="651"/>
    </location>
</feature>
<dbReference type="OrthoDB" id="72892at2759"/>
<dbReference type="InterPro" id="IPR059018">
    <property type="entry name" value="HEAT_URB1"/>
</dbReference>
<evidence type="ECO:0000313" key="4">
    <source>
        <dbReference type="Proteomes" id="UP000186601"/>
    </source>
</evidence>
<reference evidence="3 4" key="1">
    <citation type="submission" date="2018-02" db="EMBL/GenBank/DDBJ databases">
        <title>Genome sequence of the basidiomycete white-rot fungus Phlebia centrifuga.</title>
        <authorList>
            <person name="Granchi Z."/>
            <person name="Peng M."/>
            <person name="de Vries R.P."/>
            <person name="Hilden K."/>
            <person name="Makela M.R."/>
            <person name="Grigoriev I."/>
            <person name="Riley R."/>
        </authorList>
    </citation>
    <scope>NUCLEOTIDE SEQUENCE [LARGE SCALE GENOMIC DNA]</scope>
    <source>
        <strain evidence="3 4">FBCC195</strain>
    </source>
</reference>
<dbReference type="STRING" id="98765.A0A2R6NJT4"/>
<dbReference type="Pfam" id="PF26140">
    <property type="entry name" value="HEAT_URB1"/>
    <property type="match status" value="1"/>
</dbReference>
<name>A0A2R6NJT4_9APHY</name>
<dbReference type="InterPro" id="IPR039844">
    <property type="entry name" value="URB1"/>
</dbReference>
<dbReference type="Pfam" id="PF11707">
    <property type="entry name" value="Npa1"/>
    <property type="match status" value="1"/>
</dbReference>
<accession>A0A2R6NJT4</accession>
<keyword evidence="4" id="KW-1185">Reference proteome</keyword>
<dbReference type="EMBL" id="MLYV02001152">
    <property type="protein sequence ID" value="PSR72606.1"/>
    <property type="molecule type" value="Genomic_DNA"/>
</dbReference>
<gene>
    <name evidence="3" type="ORF">PHLCEN_2v11530</name>
</gene>
<dbReference type="PANTHER" id="PTHR13500">
    <property type="entry name" value="NUCLEOLAR PRERIBOSOMAL-ASSOCIATED PROTEIN 1"/>
    <property type="match status" value="1"/>
</dbReference>
<feature type="domain" description="URB1 N-terminal" evidence="1">
    <location>
        <begin position="110"/>
        <end position="237"/>
    </location>
</feature>
<evidence type="ECO:0000313" key="3">
    <source>
        <dbReference type="EMBL" id="PSR72606.1"/>
    </source>
</evidence>
<proteinExistence type="predicted"/>
<dbReference type="GO" id="GO:0000463">
    <property type="term" value="P:maturation of LSU-rRNA from tricistronic rRNA transcript (SSU-rRNA, 5.8S rRNA, LSU-rRNA)"/>
    <property type="evidence" value="ECO:0007669"/>
    <property type="project" value="TreeGrafter"/>
</dbReference>
<organism evidence="3 4">
    <name type="scientific">Hermanssonia centrifuga</name>
    <dbReference type="NCBI Taxonomy" id="98765"/>
    <lineage>
        <taxon>Eukaryota</taxon>
        <taxon>Fungi</taxon>
        <taxon>Dikarya</taxon>
        <taxon>Basidiomycota</taxon>
        <taxon>Agaricomycotina</taxon>
        <taxon>Agaricomycetes</taxon>
        <taxon>Polyporales</taxon>
        <taxon>Meruliaceae</taxon>
        <taxon>Hermanssonia</taxon>
    </lineage>
</organism>
<dbReference type="Proteomes" id="UP000186601">
    <property type="component" value="Unassembled WGS sequence"/>
</dbReference>
<sequence length="1347" mass="149630">MRQSLRNQDETSLVAALTALRNQFTIKYDEANISANDERLLLAKDWLESEPGAQDLFEIWGKTSTPFRGAKKREQSWILFHGILNLFLSYYTCDAGTKPMKPLIYLPDPILRLYDRNQPEGTNEEEIPADVAHHFLLAVCSHPGSGICFRDRGWYPREDVDNNTQGEVQEPSAHKPGSRIYNKILGNVIKGLKVNEDSRQQELALRILTACPELVAGYWPAAALTLEPRLSSRWISNVAFFGQVISLPVPRSTFLIPGSDLYHPSPPPLSTILENILPSVSIKIHLSRGLQSTSTLVQHCAALALAKCLMKYGDVVKALRAAEEALEEDEEEGQWVRRRKEVEREVARRVPEFQVIVGFAQQKANEMRLVSDAEANHTHVNATKAALLSECALRLMWLYHRWLPASVAEARFDVGKLLQGIQDGISPAGTMQALNASSGLVTLRQLHILRLLKESDQFSWTGKTGSSRGHLSVLLKLYISTELGAARSTISALLRHTLSSTINFQHDADEVDLWLRSLPSIKRASDAEAPDGTPLTSEEEAVISCLDDCAQRCMKTPYRYVEGLQALWSPHKSHAEAEAGDSHPIIDRPDLFPSPMLITILEQMEARFNGNLLPPSDALAIVTYIRKLTLNLAGKVWSLGILHAIAKRIKDMTNSITLRPVITAAIHKESTILSTSIQQLEHPSLSLAPAMNLAIEEFLAHVQQVAVPVAVHDRQIAASELVDWIRLAAQPMNSSQFMQLISAVERFHRPSLGQVFQFLLPVEGHLWTAARQMSIADLHLGLDFSLLFFHSDDDTLADEKTKRILVESIFICDPTVVAVTHAVRLIDHRLVSSEQNESRRRDLLLLLAMVMSRLKSSDISDRKAVQQFVFQLGCFRECTREPLSGPILQAFQDVIREILDPTDIAQKRLLSEFANPWALMLGGDLDSLTAVQVATAAIWLRYMSTEALNVLLDHFCETVQRSRRFAIVFENLLTAINQTLGEMDMATLGTRLPSLLRLQATSPNLLPLEELLAATIGDLLPAFYDGQFSQNPYSGKGCAAVVAILEERWACRHIKLESVDIQPFLKREIWSPSAKTIVLSLIYLQSSARVAALQWIRSGAPVAHPAKHIALVTHALLGASASSPFVDQDSNIIVLILQNLLREITEDTPSSDLTALCVECISLLVIKCPPSVLQALLSATEEHYKAAGFSMQFIALARCFNSSSTLESSDFVRRVIAGGLRWVMEFLSEGQQLAGRVSQTVVELTSLLRVSSEIKPHLVEPVMTAVLQSYLGDGVILRFIDELLLHVNLKTSGHIPALRNDEESLHRVASYSLVPIAWHTLQLRARFVAKLGLWANGTLVPTISSMA</sequence>
<comment type="caution">
    <text evidence="3">The sequence shown here is derived from an EMBL/GenBank/DDBJ whole genome shotgun (WGS) entry which is preliminary data.</text>
</comment>
<dbReference type="SUPFAM" id="SSF48371">
    <property type="entry name" value="ARM repeat"/>
    <property type="match status" value="1"/>
</dbReference>
<dbReference type="InterPro" id="IPR021714">
    <property type="entry name" value="URB1_N"/>
</dbReference>
<evidence type="ECO:0000259" key="2">
    <source>
        <dbReference type="Pfam" id="PF26140"/>
    </source>
</evidence>
<evidence type="ECO:0000259" key="1">
    <source>
        <dbReference type="Pfam" id="PF11707"/>
    </source>
</evidence>
<protein>
    <submittedName>
        <fullName evidence="3">Uncharacterized protein</fullName>
    </submittedName>
</protein>